<keyword evidence="9" id="KW-1185">Reference proteome</keyword>
<organism evidence="8 9">
    <name type="scientific">Thermobaculum terrenum (strain ATCC BAA-798 / CCMEE 7001 / YNP1)</name>
    <dbReference type="NCBI Taxonomy" id="525904"/>
    <lineage>
        <taxon>Bacteria</taxon>
        <taxon>Bacillati</taxon>
        <taxon>Chloroflexota</taxon>
        <taxon>Chloroflexia</taxon>
        <taxon>Candidatus Thermobaculales</taxon>
        <taxon>Candidatus Thermobaculaceae</taxon>
        <taxon>Thermobaculum</taxon>
    </lineage>
</organism>
<dbReference type="HOGENOM" id="CLU_1189460_0_0_0"/>
<dbReference type="InterPro" id="IPR039425">
    <property type="entry name" value="RNA_pol_sigma-70-like"/>
</dbReference>
<dbReference type="KEGG" id="ttr:Tter_0538"/>
<dbReference type="GO" id="GO:0016987">
    <property type="term" value="F:sigma factor activity"/>
    <property type="evidence" value="ECO:0007669"/>
    <property type="project" value="UniProtKB-KW"/>
</dbReference>
<gene>
    <name evidence="8" type="ordered locus">Tter_0538</name>
</gene>
<evidence type="ECO:0000313" key="9">
    <source>
        <dbReference type="Proteomes" id="UP000000323"/>
    </source>
</evidence>
<comment type="similarity">
    <text evidence="1">Belongs to the sigma-70 factor family. ECF subfamily.</text>
</comment>
<dbReference type="EMBL" id="CP001825">
    <property type="protein sequence ID" value="ACZ41456.1"/>
    <property type="molecule type" value="Genomic_DNA"/>
</dbReference>
<dbReference type="InterPro" id="IPR014284">
    <property type="entry name" value="RNA_pol_sigma-70_dom"/>
</dbReference>
<evidence type="ECO:0000256" key="4">
    <source>
        <dbReference type="ARBA" id="ARBA00023125"/>
    </source>
</evidence>
<dbReference type="PANTHER" id="PTHR43133:SF8">
    <property type="entry name" value="RNA POLYMERASE SIGMA FACTOR HI_1459-RELATED"/>
    <property type="match status" value="1"/>
</dbReference>
<sequence>MTARVEASIREPEDFPREAIKYLRPLVNYARRRIRYYESTGELAPGFVHPIEVVDQALVEALRRYRELPPDSPLYPWLRRFVRRVLNNLVREARQRRREISLEQPIGGNYDSDYLMERPIRLMDVLPDPTAPIPEEIIERREFQSALASIIGHLPESWREPFLMHVVDGMSVEEIARIEGQKPEDIRYRIELARNYLKEMLTEEYEELEGSAPSEDIFSKVESMHLEDEQSRKIQQKLESATKDISKA</sequence>
<reference evidence="9" key="1">
    <citation type="journal article" date="2010" name="Stand. Genomic Sci.">
        <title>Complete genome sequence of 'Thermobaculum terrenum' type strain (YNP1).</title>
        <authorList>
            <person name="Kiss H."/>
            <person name="Cleland D."/>
            <person name="Lapidus A."/>
            <person name="Lucas S."/>
            <person name="Glavina Del Rio T."/>
            <person name="Nolan M."/>
            <person name="Tice H."/>
            <person name="Han C."/>
            <person name="Goodwin L."/>
            <person name="Pitluck S."/>
            <person name="Liolios K."/>
            <person name="Ivanova N."/>
            <person name="Mavromatis K."/>
            <person name="Ovchinnikova G."/>
            <person name="Pati A."/>
            <person name="Chen A."/>
            <person name="Palaniappan K."/>
            <person name="Land M."/>
            <person name="Hauser L."/>
            <person name="Chang Y."/>
            <person name="Jeffries C."/>
            <person name="Lu M."/>
            <person name="Brettin T."/>
            <person name="Detter J."/>
            <person name="Goker M."/>
            <person name="Tindall B."/>
            <person name="Beck B."/>
            <person name="McDermott T."/>
            <person name="Woyke T."/>
            <person name="Bristow J."/>
            <person name="Eisen J."/>
            <person name="Markowitz V."/>
            <person name="Hugenholtz P."/>
            <person name="Kyrpides N."/>
            <person name="Klenk H."/>
            <person name="Cheng J."/>
        </authorList>
    </citation>
    <scope>NUCLEOTIDE SEQUENCE [LARGE SCALE GENOMIC DNA]</scope>
    <source>
        <strain evidence="9">ATCC BAA-798 / YNP1</strain>
    </source>
</reference>
<keyword evidence="5" id="KW-0804">Transcription</keyword>
<evidence type="ECO:0000256" key="2">
    <source>
        <dbReference type="ARBA" id="ARBA00023015"/>
    </source>
</evidence>
<evidence type="ECO:0000259" key="7">
    <source>
        <dbReference type="Pfam" id="PF08281"/>
    </source>
</evidence>
<evidence type="ECO:0000256" key="6">
    <source>
        <dbReference type="SAM" id="MobiDB-lite"/>
    </source>
</evidence>
<dbReference type="GO" id="GO:0006352">
    <property type="term" value="P:DNA-templated transcription initiation"/>
    <property type="evidence" value="ECO:0007669"/>
    <property type="project" value="InterPro"/>
</dbReference>
<accession>D1CEV0</accession>
<dbReference type="Pfam" id="PF08281">
    <property type="entry name" value="Sigma70_r4_2"/>
    <property type="match status" value="1"/>
</dbReference>
<dbReference type="Gene3D" id="1.10.10.10">
    <property type="entry name" value="Winged helix-like DNA-binding domain superfamily/Winged helix DNA-binding domain"/>
    <property type="match status" value="1"/>
</dbReference>
<evidence type="ECO:0000256" key="3">
    <source>
        <dbReference type="ARBA" id="ARBA00023082"/>
    </source>
</evidence>
<dbReference type="AlphaFoldDB" id="D1CEV0"/>
<proteinExistence type="inferred from homology"/>
<dbReference type="NCBIfam" id="TIGR02937">
    <property type="entry name" value="sigma70-ECF"/>
    <property type="match status" value="1"/>
</dbReference>
<dbReference type="PANTHER" id="PTHR43133">
    <property type="entry name" value="RNA POLYMERASE ECF-TYPE SIGMA FACTO"/>
    <property type="match status" value="1"/>
</dbReference>
<feature type="domain" description="RNA polymerase sigma factor 70 region 4 type 2" evidence="7">
    <location>
        <begin position="146"/>
        <end position="195"/>
    </location>
</feature>
<evidence type="ECO:0000256" key="5">
    <source>
        <dbReference type="ARBA" id="ARBA00023163"/>
    </source>
</evidence>
<keyword evidence="2" id="KW-0805">Transcription regulation</keyword>
<feature type="region of interest" description="Disordered" evidence="6">
    <location>
        <begin position="227"/>
        <end position="248"/>
    </location>
</feature>
<dbReference type="Proteomes" id="UP000000323">
    <property type="component" value="Chromosome 1"/>
</dbReference>
<dbReference type="InterPro" id="IPR036388">
    <property type="entry name" value="WH-like_DNA-bd_sf"/>
</dbReference>
<evidence type="ECO:0000256" key="1">
    <source>
        <dbReference type="ARBA" id="ARBA00010641"/>
    </source>
</evidence>
<dbReference type="STRING" id="525904.Tter_0538"/>
<dbReference type="RefSeq" id="WP_012874491.1">
    <property type="nucleotide sequence ID" value="NC_013525.1"/>
</dbReference>
<dbReference type="InterPro" id="IPR013249">
    <property type="entry name" value="RNA_pol_sigma70_r4_t2"/>
</dbReference>
<evidence type="ECO:0000313" key="8">
    <source>
        <dbReference type="EMBL" id="ACZ41456.1"/>
    </source>
</evidence>
<dbReference type="Gene3D" id="1.10.1740.10">
    <property type="match status" value="1"/>
</dbReference>
<dbReference type="InterPro" id="IPR013325">
    <property type="entry name" value="RNA_pol_sigma_r2"/>
</dbReference>
<name>D1CEV0_THET1</name>
<dbReference type="SUPFAM" id="SSF88946">
    <property type="entry name" value="Sigma2 domain of RNA polymerase sigma factors"/>
    <property type="match status" value="1"/>
</dbReference>
<dbReference type="InterPro" id="IPR013324">
    <property type="entry name" value="RNA_pol_sigma_r3/r4-like"/>
</dbReference>
<dbReference type="GO" id="GO:0003677">
    <property type="term" value="F:DNA binding"/>
    <property type="evidence" value="ECO:0007669"/>
    <property type="project" value="UniProtKB-KW"/>
</dbReference>
<protein>
    <submittedName>
        <fullName evidence="8">RNA polymerase, sigma-24 subunit, ECF subfamily</fullName>
    </submittedName>
</protein>
<dbReference type="SUPFAM" id="SSF88659">
    <property type="entry name" value="Sigma3 and sigma4 domains of RNA polymerase sigma factors"/>
    <property type="match status" value="1"/>
</dbReference>
<dbReference type="eggNOG" id="COG1595">
    <property type="taxonomic scope" value="Bacteria"/>
</dbReference>
<keyword evidence="4" id="KW-0238">DNA-binding</keyword>
<keyword evidence="3" id="KW-0731">Sigma factor</keyword>